<dbReference type="GO" id="GO:0005524">
    <property type="term" value="F:ATP binding"/>
    <property type="evidence" value="ECO:0007669"/>
    <property type="project" value="InterPro"/>
</dbReference>
<dbReference type="InterPro" id="IPR027417">
    <property type="entry name" value="P-loop_NTPase"/>
</dbReference>
<feature type="region of interest" description="Disordered" evidence="1">
    <location>
        <begin position="428"/>
        <end position="456"/>
    </location>
</feature>
<feature type="compositionally biased region" description="Polar residues" evidence="1">
    <location>
        <begin position="67"/>
        <end position="79"/>
    </location>
</feature>
<evidence type="ECO:0000313" key="4">
    <source>
        <dbReference type="Proteomes" id="UP000606974"/>
    </source>
</evidence>
<feature type="compositionally biased region" description="Polar residues" evidence="1">
    <location>
        <begin position="236"/>
        <end position="250"/>
    </location>
</feature>
<dbReference type="Pfam" id="PF00004">
    <property type="entry name" value="AAA"/>
    <property type="match status" value="1"/>
</dbReference>
<feature type="region of interest" description="Disordered" evidence="1">
    <location>
        <begin position="38"/>
        <end position="79"/>
    </location>
</feature>
<dbReference type="Proteomes" id="UP000606974">
    <property type="component" value="Unassembled WGS sequence"/>
</dbReference>
<accession>A0A8H7AA22</accession>
<protein>
    <recommendedName>
        <fullName evidence="2">AAA+ ATPase domain-containing protein</fullName>
    </recommendedName>
</protein>
<feature type="compositionally biased region" description="Basic and acidic residues" evidence="1">
    <location>
        <begin position="618"/>
        <end position="629"/>
    </location>
</feature>
<feature type="compositionally biased region" description="Basic and acidic residues" evidence="1">
    <location>
        <begin position="180"/>
        <end position="189"/>
    </location>
</feature>
<comment type="caution">
    <text evidence="3">The sequence shown here is derived from an EMBL/GenBank/DDBJ whole genome shotgun (WGS) entry which is preliminary data.</text>
</comment>
<dbReference type="OrthoDB" id="10064318at2759"/>
<dbReference type="AlphaFoldDB" id="A0A8H7AA22"/>
<feature type="domain" description="AAA+ ATPase" evidence="2">
    <location>
        <begin position="507"/>
        <end position="698"/>
    </location>
</feature>
<feature type="region of interest" description="Disordered" evidence="1">
    <location>
        <begin position="907"/>
        <end position="927"/>
    </location>
</feature>
<feature type="region of interest" description="Disordered" evidence="1">
    <location>
        <begin position="609"/>
        <end position="636"/>
    </location>
</feature>
<evidence type="ECO:0000256" key="1">
    <source>
        <dbReference type="SAM" id="MobiDB-lite"/>
    </source>
</evidence>
<evidence type="ECO:0000313" key="3">
    <source>
        <dbReference type="EMBL" id="KAF7505365.1"/>
    </source>
</evidence>
<organism evidence="3 4">
    <name type="scientific">Endocarpon pusillum</name>
    <dbReference type="NCBI Taxonomy" id="364733"/>
    <lineage>
        <taxon>Eukaryota</taxon>
        <taxon>Fungi</taxon>
        <taxon>Dikarya</taxon>
        <taxon>Ascomycota</taxon>
        <taxon>Pezizomycotina</taxon>
        <taxon>Eurotiomycetes</taxon>
        <taxon>Chaetothyriomycetidae</taxon>
        <taxon>Verrucariales</taxon>
        <taxon>Verrucariaceae</taxon>
        <taxon>Endocarpon</taxon>
    </lineage>
</organism>
<dbReference type="InterPro" id="IPR003959">
    <property type="entry name" value="ATPase_AAA_core"/>
</dbReference>
<keyword evidence="4" id="KW-1185">Reference proteome</keyword>
<name>A0A8H7AA22_9EURO</name>
<dbReference type="InterPro" id="IPR003593">
    <property type="entry name" value="AAA+_ATPase"/>
</dbReference>
<dbReference type="PANTHER" id="PTHR23389">
    <property type="entry name" value="CHROMOSOME TRANSMISSION FIDELITY FACTOR 18"/>
    <property type="match status" value="1"/>
</dbReference>
<dbReference type="Gene3D" id="3.40.50.300">
    <property type="entry name" value="P-loop containing nucleotide triphosphate hydrolases"/>
    <property type="match status" value="1"/>
</dbReference>
<proteinExistence type="predicted"/>
<dbReference type="GO" id="GO:0016887">
    <property type="term" value="F:ATP hydrolysis activity"/>
    <property type="evidence" value="ECO:0007669"/>
    <property type="project" value="InterPro"/>
</dbReference>
<feature type="region of interest" description="Disordered" evidence="1">
    <location>
        <begin position="955"/>
        <end position="975"/>
    </location>
</feature>
<dbReference type="SUPFAM" id="SSF52540">
    <property type="entry name" value="P-loop containing nucleoside triphosphate hydrolases"/>
    <property type="match status" value="1"/>
</dbReference>
<gene>
    <name evidence="3" type="ORF">GJ744_000986</name>
</gene>
<feature type="region of interest" description="Disordered" evidence="1">
    <location>
        <begin position="993"/>
        <end position="1016"/>
    </location>
</feature>
<dbReference type="EMBL" id="JAACFV010000111">
    <property type="protein sequence ID" value="KAF7505365.1"/>
    <property type="molecule type" value="Genomic_DNA"/>
</dbReference>
<feature type="compositionally biased region" description="Basic and acidic residues" evidence="1">
    <location>
        <begin position="993"/>
        <end position="1009"/>
    </location>
</feature>
<feature type="region of interest" description="Disordered" evidence="1">
    <location>
        <begin position="180"/>
        <end position="254"/>
    </location>
</feature>
<dbReference type="GO" id="GO:0003677">
    <property type="term" value="F:DNA binding"/>
    <property type="evidence" value="ECO:0007669"/>
    <property type="project" value="TreeGrafter"/>
</dbReference>
<dbReference type="GO" id="GO:0005634">
    <property type="term" value="C:nucleus"/>
    <property type="evidence" value="ECO:0007669"/>
    <property type="project" value="TreeGrafter"/>
</dbReference>
<dbReference type="SMART" id="SM00382">
    <property type="entry name" value="AAA"/>
    <property type="match status" value="1"/>
</dbReference>
<reference evidence="3" key="1">
    <citation type="submission" date="2020-02" db="EMBL/GenBank/DDBJ databases">
        <authorList>
            <person name="Palmer J.M."/>
        </authorList>
    </citation>
    <scope>NUCLEOTIDE SEQUENCE</scope>
    <source>
        <strain evidence="3">EPUS1.4</strain>
        <tissue evidence="3">Thallus</tissue>
    </source>
</reference>
<sequence length="1016" mass="112053">MAVVNVLGMMGSDRSDGTHPFFHNQFIPHRAVKLAERSDNVDTLSQPANFGHPNSRKRKSRPLVERPSNTHLPQLTTSSVPTDAKLAVPLTQERNMDKTPKKKVLKLNSNGKLLSSPPVGPSVATDAKMAVGTSPKATGKRNKARSPKTSCPSLIAKLGYGREDSDQRLRVGLNISKILGSDHKVHSPEKPSTPKNDRTPKKATHPFFSGPPKPIASIAEGKDSKEGGELDLEASVSPTKGVSKPKSPQTKPACKDITFSSKRSINQHAEAWPTPWPTADTQHVNGLQPSLAPDFSPKFLPFQAYKSKRRASTEILADEDVLRRATYACFEGLRGSDIYTAHYPARKILSGEDISRRLEDKLLLDRIHSATQTLKSSLSTTLTAFDQGRCDHSSWTTKSAPSRAEDVLQPGREAIVLRDWVKKLTVTSVGGAHPTEKPQHSKPQARKRGRPKRLDDVDGFIVSSEDEADELTEIEQSTRESTPFIDDMKRSVLRTGAMTSSQDKGQAKNTILISGPTGCGKTASIYAVAKELGFEVFEIHPGTRRGAKEILEKVGDMTRNHLVQHQSGEGSVEASPSTPIDDAVVQDEIASGKQRTMNGFFQTQARVAPKVGRKRKAMVQDDQKEESSSKKPRKAQKQSLILLEEVDILFEEDKSFWSGVMSLINQSKRPIILTCNDESMLPLDELPLHGILRYLPPAEDMATDYLLTLAATEGHELDRDAVLYLYRSQKHDLRATINELDFWCQMGIGSRQGGLDWMLNNRTSSMDTEIDESRPRVFSTHTYLRGMGLTPQQSDVDPDQLVFDAYQQLEMPIGTWSADADRTLAGSKTVQEASFRADLYSDLDLCQRTPPATDATDLQLRIAISLTTRLSPNPPTRSDIISAHIQPLVPPKLTRSTLTQVFEPLANEKPTFPPSQGRLAPSLDSPTSTITSDIAPYARSIVAFEQKWGVSTAAPRRNTRASARPEGHFPKRTNGKYVLMTGGEGWQDLWVRPEEDGGRDQEGNAHVDVDVNVDDV</sequence>
<evidence type="ECO:0000259" key="2">
    <source>
        <dbReference type="SMART" id="SM00382"/>
    </source>
</evidence>
<dbReference type="PANTHER" id="PTHR23389:SF21">
    <property type="entry name" value="ATPASE FAMILY AAA DOMAIN-CONTAINING PROTEIN 5"/>
    <property type="match status" value="1"/>
</dbReference>